<keyword evidence="5" id="KW-0966">Cell projection</keyword>
<dbReference type="AlphaFoldDB" id="A0A1W0A2A4"/>
<organism evidence="8 9">
    <name type="scientific">Thraustotheca clavata</name>
    <dbReference type="NCBI Taxonomy" id="74557"/>
    <lineage>
        <taxon>Eukaryota</taxon>
        <taxon>Sar</taxon>
        <taxon>Stramenopiles</taxon>
        <taxon>Oomycota</taxon>
        <taxon>Saprolegniomycetes</taxon>
        <taxon>Saprolegniales</taxon>
        <taxon>Achlyaceae</taxon>
        <taxon>Thraustotheca</taxon>
    </lineage>
</organism>
<evidence type="ECO:0000256" key="1">
    <source>
        <dbReference type="ARBA" id="ARBA00004120"/>
    </source>
</evidence>
<gene>
    <name evidence="8" type="ORF">THRCLA_03349</name>
</gene>
<evidence type="ECO:0000313" key="9">
    <source>
        <dbReference type="Proteomes" id="UP000243217"/>
    </source>
</evidence>
<evidence type="ECO:0000313" key="8">
    <source>
        <dbReference type="EMBL" id="OQS04414.1"/>
    </source>
</evidence>
<dbReference type="STRING" id="74557.A0A1W0A2A4"/>
<dbReference type="OrthoDB" id="431939at2759"/>
<dbReference type="Proteomes" id="UP000243217">
    <property type="component" value="Unassembled WGS sequence"/>
</dbReference>
<dbReference type="GO" id="GO:0036038">
    <property type="term" value="C:MKS complex"/>
    <property type="evidence" value="ECO:0007669"/>
    <property type="project" value="TreeGrafter"/>
</dbReference>
<evidence type="ECO:0000256" key="5">
    <source>
        <dbReference type="ARBA" id="ARBA00023273"/>
    </source>
</evidence>
<keyword evidence="3" id="KW-0970">Cilium biogenesis/degradation</keyword>
<keyword evidence="2" id="KW-0963">Cytoplasm</keyword>
<comment type="caution">
    <text evidence="8">The sequence shown here is derived from an EMBL/GenBank/DDBJ whole genome shotgun (WGS) entry which is preliminary data.</text>
</comment>
<dbReference type="InterPro" id="IPR010796">
    <property type="entry name" value="C2_B9-type_dom"/>
</dbReference>
<comment type="subcellular location">
    <subcellularLocation>
        <location evidence="1">Cytoplasm</location>
        <location evidence="1">Cytoskeleton</location>
        <location evidence="1">Cilium basal body</location>
    </subcellularLocation>
</comment>
<dbReference type="Pfam" id="PF07162">
    <property type="entry name" value="B9-C2"/>
    <property type="match status" value="1"/>
</dbReference>
<evidence type="ECO:0000256" key="2">
    <source>
        <dbReference type="ARBA" id="ARBA00022490"/>
    </source>
</evidence>
<evidence type="ECO:0000256" key="6">
    <source>
        <dbReference type="ARBA" id="ARBA00038411"/>
    </source>
</evidence>
<accession>A0A1W0A2A4</accession>
<evidence type="ECO:0000256" key="3">
    <source>
        <dbReference type="ARBA" id="ARBA00022794"/>
    </source>
</evidence>
<name>A0A1W0A2A4_9STRA</name>
<keyword evidence="4" id="KW-0206">Cytoskeleton</keyword>
<proteinExistence type="inferred from homology"/>
<dbReference type="PROSITE" id="PS51381">
    <property type="entry name" value="C2_B9"/>
    <property type="match status" value="1"/>
</dbReference>
<dbReference type="PANTHER" id="PTHR12968:SF1">
    <property type="entry name" value="B9 DOMAIN-CONTAINING PROTEIN 1"/>
    <property type="match status" value="1"/>
</dbReference>
<reference evidence="8 9" key="1">
    <citation type="journal article" date="2014" name="Genome Biol. Evol.">
        <title>The secreted proteins of Achlya hypogyna and Thraustotheca clavata identify the ancestral oomycete secretome and reveal gene acquisitions by horizontal gene transfer.</title>
        <authorList>
            <person name="Misner I."/>
            <person name="Blouin N."/>
            <person name="Leonard G."/>
            <person name="Richards T.A."/>
            <person name="Lane C.E."/>
        </authorList>
    </citation>
    <scope>NUCLEOTIDE SEQUENCE [LARGE SCALE GENOMIC DNA]</scope>
    <source>
        <strain evidence="8 9">ATCC 34112</strain>
    </source>
</reference>
<evidence type="ECO:0000256" key="4">
    <source>
        <dbReference type="ARBA" id="ARBA00023212"/>
    </source>
</evidence>
<keyword evidence="9" id="KW-1185">Reference proteome</keyword>
<evidence type="ECO:0000256" key="7">
    <source>
        <dbReference type="ARBA" id="ARBA00039274"/>
    </source>
</evidence>
<dbReference type="GO" id="GO:0060271">
    <property type="term" value="P:cilium assembly"/>
    <property type="evidence" value="ECO:0007669"/>
    <property type="project" value="TreeGrafter"/>
</dbReference>
<protein>
    <recommendedName>
        <fullName evidence="7">B9 domain-containing protein 1</fullName>
    </recommendedName>
</protein>
<dbReference type="EMBL" id="JNBS01000618">
    <property type="protein sequence ID" value="OQS04414.1"/>
    <property type="molecule type" value="Genomic_DNA"/>
</dbReference>
<dbReference type="PANTHER" id="PTHR12968">
    <property type="entry name" value="B9 DOMAIN-CONTAINING"/>
    <property type="match status" value="1"/>
</dbReference>
<sequence>MTTPTVAPPACFHVMCTGQIVGIQYHGVDNLYCKYVITYGPDWQLEHGVDCGLSQIAYTTQGDGILTLNFPIDMTFKTTNPYGWPRLVISVYGLDMLRRDVIRGYGSVLIPTVPGKHFKQVALFKPQSSSKLQAFTAWLTATPPEFFDSRFIAQGQGRELTRVTSHGHITIDFNVVLHGFQNHGYVFNS</sequence>
<comment type="similarity">
    <text evidence="6">Belongs to the B9D family.</text>
</comment>